<dbReference type="PROSITE" id="PS51371">
    <property type="entry name" value="CBS"/>
    <property type="match status" value="2"/>
</dbReference>
<dbReference type="EMBL" id="BDCX01000015">
    <property type="protein sequence ID" value="GAT69843.1"/>
    <property type="molecule type" value="Genomic_DNA"/>
</dbReference>
<evidence type="ECO:0000259" key="4">
    <source>
        <dbReference type="PROSITE" id="PS51371"/>
    </source>
</evidence>
<gene>
    <name evidence="5" type="ORF">PS9374_05523</name>
</gene>
<sequence length="224" mass="24029">MSIEVKDVMGRVAIAVRLDAPFTEILAAMKRFAVGAVAVLDADRRPVGVVSEDDLLLKEVDEVRHGATIFKGERRRQEQRKAAGVTAAELMTSPAITVTPGTPVREAARLMHERRIKQLPVIDPVTGRIVGTVHQRDLLRVFTRPAEELRAEIETVVRGAAGLDPSTASIGVRDGVVTVGGVVEHKSQITRLLEGIGRVEGVVGVTSELTCAHTVGVVVAPPLY</sequence>
<reference evidence="5 6" key="1">
    <citation type="journal article" date="2016" name="Genome Announc.">
        <title>Draft Genome Sequence of Planomonospora sphaerica JCM9374, a Rare Actinomycete.</title>
        <authorList>
            <person name="Dohra H."/>
            <person name="Suzuki T."/>
            <person name="Inoue Y."/>
            <person name="Kodani S."/>
        </authorList>
    </citation>
    <scope>NUCLEOTIDE SEQUENCE [LARGE SCALE GENOMIC DNA]</scope>
    <source>
        <strain evidence="5 6">JCM 9374</strain>
    </source>
</reference>
<dbReference type="STRING" id="161355.PS9374_05523"/>
<dbReference type="SUPFAM" id="SSF54631">
    <property type="entry name" value="CBS-domain pair"/>
    <property type="match status" value="1"/>
</dbReference>
<dbReference type="PROSITE" id="PS50914">
    <property type="entry name" value="BON"/>
    <property type="match status" value="1"/>
</dbReference>
<dbReference type="Pfam" id="PF00571">
    <property type="entry name" value="CBS"/>
    <property type="match status" value="2"/>
</dbReference>
<feature type="domain" description="CBS" evidence="4">
    <location>
        <begin position="9"/>
        <end position="68"/>
    </location>
</feature>
<evidence type="ECO:0000256" key="1">
    <source>
        <dbReference type="ARBA" id="ARBA00023122"/>
    </source>
</evidence>
<dbReference type="SMART" id="SM00116">
    <property type="entry name" value="CBS"/>
    <property type="match status" value="2"/>
</dbReference>
<name>A0A161MDQ7_9ACTN</name>
<comment type="caution">
    <text evidence="5">The sequence shown here is derived from an EMBL/GenBank/DDBJ whole genome shotgun (WGS) entry which is preliminary data.</text>
</comment>
<organism evidence="5 6">
    <name type="scientific">Planomonospora sphaerica</name>
    <dbReference type="NCBI Taxonomy" id="161355"/>
    <lineage>
        <taxon>Bacteria</taxon>
        <taxon>Bacillati</taxon>
        <taxon>Actinomycetota</taxon>
        <taxon>Actinomycetes</taxon>
        <taxon>Streptosporangiales</taxon>
        <taxon>Streptosporangiaceae</taxon>
        <taxon>Planomonospora</taxon>
    </lineage>
</organism>
<dbReference type="Proteomes" id="UP000077701">
    <property type="component" value="Unassembled WGS sequence"/>
</dbReference>
<dbReference type="InterPro" id="IPR046342">
    <property type="entry name" value="CBS_dom_sf"/>
</dbReference>
<dbReference type="PIRSF" id="PIRSF036990">
    <property type="entry name" value="UCP036990_CBS_BON"/>
    <property type="match status" value="1"/>
</dbReference>
<dbReference type="InterPro" id="IPR051257">
    <property type="entry name" value="Diverse_CBS-Domain"/>
</dbReference>
<keyword evidence="1 2" id="KW-0129">CBS domain</keyword>
<dbReference type="Gene3D" id="3.10.580.10">
    <property type="entry name" value="CBS-domain"/>
    <property type="match status" value="1"/>
</dbReference>
<dbReference type="PANTHER" id="PTHR43080">
    <property type="entry name" value="CBS DOMAIN-CONTAINING PROTEIN CBSX3, MITOCHONDRIAL"/>
    <property type="match status" value="1"/>
</dbReference>
<feature type="domain" description="BON" evidence="3">
    <location>
        <begin position="145"/>
        <end position="213"/>
    </location>
</feature>
<reference evidence="6" key="2">
    <citation type="submission" date="2016-04" db="EMBL/GenBank/DDBJ databases">
        <title>Planomonospora sphaerica JCM9374 whole genome shotgun sequence.</title>
        <authorList>
            <person name="Suzuki T."/>
            <person name="Dohra H."/>
            <person name="Kodani S."/>
        </authorList>
    </citation>
    <scope>NUCLEOTIDE SEQUENCE [LARGE SCALE GENOMIC DNA]</scope>
    <source>
        <strain evidence="6">JCM 9374</strain>
    </source>
</reference>
<dbReference type="AlphaFoldDB" id="A0A161MDQ7"/>
<evidence type="ECO:0000256" key="2">
    <source>
        <dbReference type="PROSITE-ProRule" id="PRU00703"/>
    </source>
</evidence>
<keyword evidence="6" id="KW-1185">Reference proteome</keyword>
<dbReference type="InterPro" id="IPR017080">
    <property type="entry name" value="UCP036990_CBS_BON"/>
</dbReference>
<evidence type="ECO:0000313" key="5">
    <source>
        <dbReference type="EMBL" id="GAT69843.1"/>
    </source>
</evidence>
<dbReference type="InterPro" id="IPR007055">
    <property type="entry name" value="BON_dom"/>
</dbReference>
<proteinExistence type="predicted"/>
<feature type="domain" description="CBS" evidence="4">
    <location>
        <begin position="91"/>
        <end position="148"/>
    </location>
</feature>
<dbReference type="InterPro" id="IPR000644">
    <property type="entry name" value="CBS_dom"/>
</dbReference>
<evidence type="ECO:0000313" key="6">
    <source>
        <dbReference type="Proteomes" id="UP000077701"/>
    </source>
</evidence>
<accession>A0A161MDQ7</accession>
<evidence type="ECO:0000259" key="3">
    <source>
        <dbReference type="PROSITE" id="PS50914"/>
    </source>
</evidence>
<dbReference type="OrthoDB" id="3626971at2"/>
<dbReference type="PANTHER" id="PTHR43080:SF29">
    <property type="entry name" value="OS02G0818000 PROTEIN"/>
    <property type="match status" value="1"/>
</dbReference>
<protein>
    <submittedName>
        <fullName evidence="5">Signal transduction protein</fullName>
    </submittedName>
</protein>
<dbReference type="RefSeq" id="WP_068901607.1">
    <property type="nucleotide sequence ID" value="NZ_BDCX01000015.1"/>
</dbReference>
<dbReference type="Gene3D" id="3.30.1340.30">
    <property type="match status" value="1"/>
</dbReference>